<accession>A0A445D1Z7</accession>
<evidence type="ECO:0000313" key="1">
    <source>
        <dbReference type="EMBL" id="RYR57229.1"/>
    </source>
</evidence>
<dbReference type="AlphaFoldDB" id="A0A445D1Z7"/>
<dbReference type="Gene3D" id="1.25.40.10">
    <property type="entry name" value="Tetratricopeptide repeat domain"/>
    <property type="match status" value="1"/>
</dbReference>
<dbReference type="EMBL" id="SDMP01000005">
    <property type="protein sequence ID" value="RYR57229.1"/>
    <property type="molecule type" value="Genomic_DNA"/>
</dbReference>
<comment type="caution">
    <text evidence="1">The sequence shown here is derived from an EMBL/GenBank/DDBJ whole genome shotgun (WGS) entry which is preliminary data.</text>
</comment>
<gene>
    <name evidence="1" type="ORF">Ahy_A05g022965</name>
</gene>
<keyword evidence="2" id="KW-1185">Reference proteome</keyword>
<evidence type="ECO:0000313" key="2">
    <source>
        <dbReference type="Proteomes" id="UP000289738"/>
    </source>
</evidence>
<evidence type="ECO:0008006" key="3">
    <source>
        <dbReference type="Google" id="ProtNLM"/>
    </source>
</evidence>
<dbReference type="Proteomes" id="UP000289738">
    <property type="component" value="Chromosome A05"/>
</dbReference>
<organism evidence="1 2">
    <name type="scientific">Arachis hypogaea</name>
    <name type="common">Peanut</name>
    <dbReference type="NCBI Taxonomy" id="3818"/>
    <lineage>
        <taxon>Eukaryota</taxon>
        <taxon>Viridiplantae</taxon>
        <taxon>Streptophyta</taxon>
        <taxon>Embryophyta</taxon>
        <taxon>Tracheophyta</taxon>
        <taxon>Spermatophyta</taxon>
        <taxon>Magnoliopsida</taxon>
        <taxon>eudicotyledons</taxon>
        <taxon>Gunneridae</taxon>
        <taxon>Pentapetalae</taxon>
        <taxon>rosids</taxon>
        <taxon>fabids</taxon>
        <taxon>Fabales</taxon>
        <taxon>Fabaceae</taxon>
        <taxon>Papilionoideae</taxon>
        <taxon>50 kb inversion clade</taxon>
        <taxon>dalbergioids sensu lato</taxon>
        <taxon>Dalbergieae</taxon>
        <taxon>Pterocarpus clade</taxon>
        <taxon>Arachis</taxon>
    </lineage>
</organism>
<dbReference type="InterPro" id="IPR011990">
    <property type="entry name" value="TPR-like_helical_dom_sf"/>
</dbReference>
<reference evidence="1 2" key="1">
    <citation type="submission" date="2019-01" db="EMBL/GenBank/DDBJ databases">
        <title>Sequencing of cultivated peanut Arachis hypogaea provides insights into genome evolution and oil improvement.</title>
        <authorList>
            <person name="Chen X."/>
        </authorList>
    </citation>
    <scope>NUCLEOTIDE SEQUENCE [LARGE SCALE GENOMIC DNA]</scope>
    <source>
        <strain evidence="2">cv. Fuhuasheng</strain>
        <tissue evidence="1">Leaves</tissue>
    </source>
</reference>
<protein>
    <recommendedName>
        <fullName evidence="3">Pentatricopeptide repeat-containing protein</fullName>
    </recommendedName>
</protein>
<proteinExistence type="predicted"/>
<sequence>MEDRHIATAIQLLKRIPLYEIFPNVTMYTPIVDSMFKVGMAFELLNVMCSKNLITDKVNFEILIDGLEKSRRIDDALELIQLGY</sequence>
<name>A0A445D1Z7_ARAHY</name>